<accession>A0A5C1QTH3</accession>
<keyword evidence="7" id="KW-0479">Metal-binding</keyword>
<keyword evidence="5 8" id="KW-1133">Transmembrane helix</keyword>
<dbReference type="InterPro" id="IPR005744">
    <property type="entry name" value="Hy-lIII"/>
</dbReference>
<comment type="subcellular location">
    <subcellularLocation>
        <location evidence="1">Cell membrane</location>
        <topology evidence="1">Multi-pass membrane protein</topology>
    </subcellularLocation>
</comment>
<feature type="binding site" evidence="7">
    <location>
        <position position="189"/>
    </location>
    <ligand>
        <name>Zn(2+)</name>
        <dbReference type="ChEBI" id="CHEBI:29105"/>
    </ligand>
</feature>
<dbReference type="PANTHER" id="PTHR20855">
    <property type="entry name" value="ADIPOR/PROGESTIN RECEPTOR-RELATED"/>
    <property type="match status" value="1"/>
</dbReference>
<dbReference type="NCBIfam" id="TIGR01065">
    <property type="entry name" value="hlyIII"/>
    <property type="match status" value="1"/>
</dbReference>
<dbReference type="Pfam" id="PF03006">
    <property type="entry name" value="HlyIII"/>
    <property type="match status" value="1"/>
</dbReference>
<sequence>MTIENHSVEEKLNSLTHAIGAGLSIAGLVILLVHTGSSGGSTLAYVSFSIYGSFQILLYLSSALTHQFSDMPKASKVFRIIDQAAIYLLIAGTYTPFVLLGLGGTLGWVLFGTIWGLALLGILMKTIFIREKHLLSDLLYLPMGWLLILAVKPIIQHFPSGLILWLIIGAFSYTIGIFFYLTKKIPLSHVVWHLFVLSGGISFFIGFILYL</sequence>
<evidence type="ECO:0000256" key="2">
    <source>
        <dbReference type="ARBA" id="ARBA00008488"/>
    </source>
</evidence>
<keyword evidence="3" id="KW-1003">Cell membrane</keyword>
<feature type="transmembrane region" description="Helical" evidence="8">
    <location>
        <begin position="138"/>
        <end position="156"/>
    </location>
</feature>
<evidence type="ECO:0000256" key="1">
    <source>
        <dbReference type="ARBA" id="ARBA00004651"/>
    </source>
</evidence>
<keyword evidence="4 8" id="KW-0812">Transmembrane</keyword>
<dbReference type="AlphaFoldDB" id="A0A5C1QTH3"/>
<feature type="transmembrane region" description="Helical" evidence="8">
    <location>
        <begin position="162"/>
        <end position="181"/>
    </location>
</feature>
<dbReference type="KEGG" id="ock:EXM22_03520"/>
<feature type="binding site" evidence="7">
    <location>
        <position position="66"/>
    </location>
    <ligand>
        <name>Zn(2+)</name>
        <dbReference type="ChEBI" id="CHEBI:29105"/>
    </ligand>
</feature>
<protein>
    <submittedName>
        <fullName evidence="9">Hemolysin D</fullName>
    </submittedName>
</protein>
<dbReference type="Proteomes" id="UP000324209">
    <property type="component" value="Chromosome"/>
</dbReference>
<dbReference type="EMBL" id="CP036150">
    <property type="protein sequence ID" value="QEN09854.1"/>
    <property type="molecule type" value="Genomic_DNA"/>
</dbReference>
<feature type="binding site" evidence="7">
    <location>
        <position position="193"/>
    </location>
    <ligand>
        <name>Zn(2+)</name>
        <dbReference type="ChEBI" id="CHEBI:29105"/>
    </ligand>
</feature>
<organism evidence="9 10">
    <name type="scientific">Oceanispirochaeta crateris</name>
    <dbReference type="NCBI Taxonomy" id="2518645"/>
    <lineage>
        <taxon>Bacteria</taxon>
        <taxon>Pseudomonadati</taxon>
        <taxon>Spirochaetota</taxon>
        <taxon>Spirochaetia</taxon>
        <taxon>Spirochaetales</taxon>
        <taxon>Spirochaetaceae</taxon>
        <taxon>Oceanispirochaeta</taxon>
    </lineage>
</organism>
<evidence type="ECO:0000256" key="8">
    <source>
        <dbReference type="SAM" id="Phobius"/>
    </source>
</evidence>
<feature type="transmembrane region" description="Helical" evidence="8">
    <location>
        <begin position="45"/>
        <end position="64"/>
    </location>
</feature>
<evidence type="ECO:0000256" key="5">
    <source>
        <dbReference type="ARBA" id="ARBA00022989"/>
    </source>
</evidence>
<evidence type="ECO:0000313" key="10">
    <source>
        <dbReference type="Proteomes" id="UP000324209"/>
    </source>
</evidence>
<feature type="transmembrane region" description="Helical" evidence="8">
    <location>
        <begin position="108"/>
        <end position="126"/>
    </location>
</feature>
<feature type="transmembrane region" description="Helical" evidence="8">
    <location>
        <begin position="12"/>
        <end position="33"/>
    </location>
</feature>
<reference evidence="9 10" key="1">
    <citation type="submission" date="2019-02" db="EMBL/GenBank/DDBJ databases">
        <title>Complete Genome Sequence and Methylome Analysis of free living Spirochaetas.</title>
        <authorList>
            <person name="Fomenkov A."/>
            <person name="Dubinina G."/>
            <person name="Leshcheva N."/>
            <person name="Mikheeva N."/>
            <person name="Grabovich M."/>
            <person name="Vincze T."/>
            <person name="Roberts R.J."/>
        </authorList>
    </citation>
    <scope>NUCLEOTIDE SEQUENCE [LARGE SCALE GENOMIC DNA]</scope>
    <source>
        <strain evidence="9 10">K2</strain>
    </source>
</reference>
<dbReference type="OrthoDB" id="9813689at2"/>
<evidence type="ECO:0000256" key="6">
    <source>
        <dbReference type="ARBA" id="ARBA00023136"/>
    </source>
</evidence>
<keyword evidence="10" id="KW-1185">Reference proteome</keyword>
<proteinExistence type="inferred from homology"/>
<evidence type="ECO:0000256" key="4">
    <source>
        <dbReference type="ARBA" id="ARBA00022692"/>
    </source>
</evidence>
<dbReference type="GO" id="GO:0005886">
    <property type="term" value="C:plasma membrane"/>
    <property type="evidence" value="ECO:0007669"/>
    <property type="project" value="UniProtKB-SubCell"/>
</dbReference>
<feature type="transmembrane region" description="Helical" evidence="8">
    <location>
        <begin position="190"/>
        <end position="210"/>
    </location>
</feature>
<evidence type="ECO:0000313" key="9">
    <source>
        <dbReference type="EMBL" id="QEN09854.1"/>
    </source>
</evidence>
<evidence type="ECO:0000256" key="3">
    <source>
        <dbReference type="ARBA" id="ARBA00022475"/>
    </source>
</evidence>
<feature type="transmembrane region" description="Helical" evidence="8">
    <location>
        <begin position="84"/>
        <end position="102"/>
    </location>
</feature>
<keyword evidence="7" id="KW-0862">Zinc</keyword>
<keyword evidence="6 8" id="KW-0472">Membrane</keyword>
<gene>
    <name evidence="9" type="ORF">EXM22_03520</name>
</gene>
<dbReference type="GO" id="GO:0140911">
    <property type="term" value="F:pore-forming activity"/>
    <property type="evidence" value="ECO:0007669"/>
    <property type="project" value="InterPro"/>
</dbReference>
<evidence type="ECO:0000256" key="7">
    <source>
        <dbReference type="PIRSR" id="PIRSR604254-1"/>
    </source>
</evidence>
<name>A0A5C1QTH3_9SPIO</name>
<dbReference type="GO" id="GO:0046872">
    <property type="term" value="F:metal ion binding"/>
    <property type="evidence" value="ECO:0007669"/>
    <property type="project" value="UniProtKB-KW"/>
</dbReference>
<dbReference type="PANTHER" id="PTHR20855:SF3">
    <property type="entry name" value="LD03007P"/>
    <property type="match status" value="1"/>
</dbReference>
<comment type="similarity">
    <text evidence="2">Belongs to the UPF0073 (Hly-III) family.</text>
</comment>
<dbReference type="InterPro" id="IPR004254">
    <property type="entry name" value="AdipoR/HlyIII-related"/>
</dbReference>